<dbReference type="AlphaFoldDB" id="A0A7Y8XZ46"/>
<accession>A0A7Y8XZ46</accession>
<evidence type="ECO:0000313" key="3">
    <source>
        <dbReference type="Proteomes" id="UP000535020"/>
    </source>
</evidence>
<reference evidence="2 3" key="1">
    <citation type="submission" date="2020-07" db="EMBL/GenBank/DDBJ databases">
        <authorList>
            <person name="Sun Q."/>
        </authorList>
    </citation>
    <scope>NUCLEOTIDE SEQUENCE [LARGE SCALE GENOMIC DNA]</scope>
    <source>
        <strain evidence="2 3">MAH-1</strain>
    </source>
</reference>
<protein>
    <recommendedName>
        <fullName evidence="4">Lipoprotein</fullName>
    </recommendedName>
</protein>
<keyword evidence="1" id="KW-0732">Signal</keyword>
<sequence length="148" mass="16613">MKKITLLLFVAALPFLSCSSDENDQRGRNIKATIDGQTYIFNTLVVEQHPYNENGFEYTDVEITGSINNDPSRTISIVVMEGATGHDASWYFAHFHEEEPFVKDEHFITHVTESDNNYIKGTFSGTLVSTEDGSTQTITDGSFEVTYN</sequence>
<evidence type="ECO:0000313" key="2">
    <source>
        <dbReference type="EMBL" id="NYA69412.1"/>
    </source>
</evidence>
<name>A0A7Y8XZ46_9FLAO</name>
<feature type="signal peptide" evidence="1">
    <location>
        <begin position="1"/>
        <end position="19"/>
    </location>
</feature>
<comment type="caution">
    <text evidence="2">The sequence shown here is derived from an EMBL/GenBank/DDBJ whole genome shotgun (WGS) entry which is preliminary data.</text>
</comment>
<feature type="chain" id="PRO_5031066362" description="Lipoprotein" evidence="1">
    <location>
        <begin position="20"/>
        <end position="148"/>
    </location>
</feature>
<evidence type="ECO:0008006" key="4">
    <source>
        <dbReference type="Google" id="ProtNLM"/>
    </source>
</evidence>
<keyword evidence="3" id="KW-1185">Reference proteome</keyword>
<gene>
    <name evidence="2" type="ORF">HZF10_00655</name>
</gene>
<proteinExistence type="predicted"/>
<dbReference type="EMBL" id="JACBJI010000001">
    <property type="protein sequence ID" value="NYA69412.1"/>
    <property type="molecule type" value="Genomic_DNA"/>
</dbReference>
<evidence type="ECO:0000256" key="1">
    <source>
        <dbReference type="SAM" id="SignalP"/>
    </source>
</evidence>
<dbReference type="Proteomes" id="UP000535020">
    <property type="component" value="Unassembled WGS sequence"/>
</dbReference>
<organism evidence="2 3">
    <name type="scientific">Flavobacterium agri</name>
    <dbReference type="NCBI Taxonomy" id="2743471"/>
    <lineage>
        <taxon>Bacteria</taxon>
        <taxon>Pseudomonadati</taxon>
        <taxon>Bacteroidota</taxon>
        <taxon>Flavobacteriia</taxon>
        <taxon>Flavobacteriales</taxon>
        <taxon>Flavobacteriaceae</taxon>
        <taxon>Flavobacterium</taxon>
    </lineage>
</organism>
<dbReference type="RefSeq" id="WP_176004230.1">
    <property type="nucleotide sequence ID" value="NZ_JABWMI010000001.1"/>
</dbReference>